<protein>
    <submittedName>
        <fullName evidence="1">Uncharacterized protein</fullName>
    </submittedName>
</protein>
<keyword evidence="2" id="KW-1185">Reference proteome</keyword>
<dbReference type="Proteomes" id="UP001219525">
    <property type="component" value="Unassembled WGS sequence"/>
</dbReference>
<accession>A0AAD6UTP4</accession>
<evidence type="ECO:0000313" key="1">
    <source>
        <dbReference type="EMBL" id="KAJ7190126.1"/>
    </source>
</evidence>
<dbReference type="EMBL" id="JARJCW010000156">
    <property type="protein sequence ID" value="KAJ7190126.1"/>
    <property type="molecule type" value="Genomic_DNA"/>
</dbReference>
<gene>
    <name evidence="1" type="ORF">GGX14DRAFT_606457</name>
</gene>
<organism evidence="1 2">
    <name type="scientific">Mycena pura</name>
    <dbReference type="NCBI Taxonomy" id="153505"/>
    <lineage>
        <taxon>Eukaryota</taxon>
        <taxon>Fungi</taxon>
        <taxon>Dikarya</taxon>
        <taxon>Basidiomycota</taxon>
        <taxon>Agaricomycotina</taxon>
        <taxon>Agaricomycetes</taxon>
        <taxon>Agaricomycetidae</taxon>
        <taxon>Agaricales</taxon>
        <taxon>Marasmiineae</taxon>
        <taxon>Mycenaceae</taxon>
        <taxon>Mycena</taxon>
    </lineage>
</organism>
<dbReference type="AlphaFoldDB" id="A0AAD6UTP4"/>
<proteinExistence type="predicted"/>
<sequence length="522" mass="54509">MPQQAAGGGRMAWSRRQVAGLVHRRSQAAGSGHVRQRARVGDVRSGRAAVRWRNVFAVFVMGKVFSSRTEKEKASGSPSSVTYAGPCTCVIVAVTPAWLTCTGGQVFEEGGKGDSAGARRGTAGAAAIGPLVEGREAAQGGKGEVDLERHLAEATVGVVSPCHGDTQARKTCCPLQATRARVARPCAHFPRSAVRHTSSACRMLLATSAGCPPCTLPKTRFPRHIVREEWEWDSLSSTDLLPNPISLVCDNGTRGNGIRTSDGFDGRLCRVISAEIALTPQLARRGPFAGAYNDLGLDAPLTTASSQLEVGCDDQSSLVRMRGPVRHGADVPPGIPGLCARCACQWCGRGTARTGKAAVGAGVVAVLRAYADGRAVASGMQCVHGGGLAILARLRARAAAPLLGAAAPTPPRWHMCRGHAGAEPLSLRYASVLALPHHDSVSLFPRVLAGPCAGAGGVISAHGAHGADVLQGVNRFMLRVTVRRGGRAIVCAGRPLCMPPARLLFFVRMPHPAPDCASYMPV</sequence>
<name>A0AAD6UTP4_9AGAR</name>
<reference evidence="1" key="1">
    <citation type="submission" date="2023-03" db="EMBL/GenBank/DDBJ databases">
        <title>Massive genome expansion in bonnet fungi (Mycena s.s.) driven by repeated elements and novel gene families across ecological guilds.</title>
        <authorList>
            <consortium name="Lawrence Berkeley National Laboratory"/>
            <person name="Harder C.B."/>
            <person name="Miyauchi S."/>
            <person name="Viragh M."/>
            <person name="Kuo A."/>
            <person name="Thoen E."/>
            <person name="Andreopoulos B."/>
            <person name="Lu D."/>
            <person name="Skrede I."/>
            <person name="Drula E."/>
            <person name="Henrissat B."/>
            <person name="Morin E."/>
            <person name="Kohler A."/>
            <person name="Barry K."/>
            <person name="LaButti K."/>
            <person name="Morin E."/>
            <person name="Salamov A."/>
            <person name="Lipzen A."/>
            <person name="Mereny Z."/>
            <person name="Hegedus B."/>
            <person name="Baldrian P."/>
            <person name="Stursova M."/>
            <person name="Weitz H."/>
            <person name="Taylor A."/>
            <person name="Grigoriev I.V."/>
            <person name="Nagy L.G."/>
            <person name="Martin F."/>
            <person name="Kauserud H."/>
        </authorList>
    </citation>
    <scope>NUCLEOTIDE SEQUENCE</scope>
    <source>
        <strain evidence="1">9144</strain>
    </source>
</reference>
<evidence type="ECO:0000313" key="2">
    <source>
        <dbReference type="Proteomes" id="UP001219525"/>
    </source>
</evidence>
<comment type="caution">
    <text evidence="1">The sequence shown here is derived from an EMBL/GenBank/DDBJ whole genome shotgun (WGS) entry which is preliminary data.</text>
</comment>